<keyword evidence="4 6" id="KW-0808">Transferase</keyword>
<dbReference type="InterPro" id="IPR023397">
    <property type="entry name" value="SAM-dep_MeTrfase_MraW_recog"/>
</dbReference>
<keyword evidence="5 6" id="KW-0949">S-adenosyl-L-methionine</keyword>
<comment type="similarity">
    <text evidence="1 6">Belongs to the methyltransferase superfamily. RsmH family.</text>
</comment>
<comment type="subcellular location">
    <subcellularLocation>
        <location evidence="6">Cytoplasm</location>
    </subcellularLocation>
</comment>
<comment type="catalytic activity">
    <reaction evidence="6">
        <text>cytidine(1402) in 16S rRNA + S-adenosyl-L-methionine = N(4)-methylcytidine(1402) in 16S rRNA + S-adenosyl-L-homocysteine + H(+)</text>
        <dbReference type="Rhea" id="RHEA:42928"/>
        <dbReference type="Rhea" id="RHEA-COMP:10286"/>
        <dbReference type="Rhea" id="RHEA-COMP:10287"/>
        <dbReference type="ChEBI" id="CHEBI:15378"/>
        <dbReference type="ChEBI" id="CHEBI:57856"/>
        <dbReference type="ChEBI" id="CHEBI:59789"/>
        <dbReference type="ChEBI" id="CHEBI:74506"/>
        <dbReference type="ChEBI" id="CHEBI:82748"/>
        <dbReference type="EC" id="2.1.1.199"/>
    </reaction>
</comment>
<dbReference type="Pfam" id="PF01795">
    <property type="entry name" value="Methyltransf_5"/>
    <property type="match status" value="1"/>
</dbReference>
<dbReference type="HAMAP" id="MF_01007">
    <property type="entry name" value="16SrRNA_methyltr_H"/>
    <property type="match status" value="1"/>
</dbReference>
<keyword evidence="2 6" id="KW-0698">rRNA processing</keyword>
<sequence length="292" mass="33220">MNEHQNHIPVMLEETLELLELHEGQSVVDATFGFGGHARKVLEKIGKNGQLIGFERDEAVYEIVKKEFKQPNLLLINDNFTSLRENLEKKNITEVDRVYFDLGISMFHYLKSARGFSFSKDEVLDMRLDSIGPSAADLINGLSQNELADMFYTLAQETYSRQIAKAIVTQRRSEKIETSAQLERVIAGVVKKRGKINPATKVFQALRIAVNDELNNLSEGLEQALDVLKKDGLLLVITFHSGEDRIVKQFFKRKSQEGFLKLENKKPVFPTRSECLANRPSRSAKIRVARRV</sequence>
<feature type="binding site" evidence="6">
    <location>
        <position position="55"/>
    </location>
    <ligand>
        <name>S-adenosyl-L-methionine</name>
        <dbReference type="ChEBI" id="CHEBI:59789"/>
    </ligand>
</feature>
<evidence type="ECO:0000256" key="6">
    <source>
        <dbReference type="HAMAP-Rule" id="MF_01007"/>
    </source>
</evidence>
<dbReference type="InterPro" id="IPR002903">
    <property type="entry name" value="RsmH"/>
</dbReference>
<accession>A0A1V5SEZ0</accession>
<dbReference type="NCBIfam" id="TIGR00006">
    <property type="entry name" value="16S rRNA (cytosine(1402)-N(4))-methyltransferase RsmH"/>
    <property type="match status" value="1"/>
</dbReference>
<evidence type="ECO:0000313" key="7">
    <source>
        <dbReference type="EMBL" id="OQA53057.1"/>
    </source>
</evidence>
<keyword evidence="3 6" id="KW-0489">Methyltransferase</keyword>
<dbReference type="EC" id="2.1.1.199" evidence="6"/>
<evidence type="ECO:0000256" key="5">
    <source>
        <dbReference type="ARBA" id="ARBA00022691"/>
    </source>
</evidence>
<dbReference type="PIRSF" id="PIRSF004486">
    <property type="entry name" value="MraW"/>
    <property type="match status" value="1"/>
</dbReference>
<dbReference type="GO" id="GO:0071424">
    <property type="term" value="F:rRNA (cytosine-N4-)-methyltransferase activity"/>
    <property type="evidence" value="ECO:0007669"/>
    <property type="project" value="UniProtKB-UniRule"/>
</dbReference>
<dbReference type="PANTHER" id="PTHR11265:SF0">
    <property type="entry name" value="12S RRNA N4-METHYLCYTIDINE METHYLTRANSFERASE"/>
    <property type="match status" value="1"/>
</dbReference>
<dbReference type="SUPFAM" id="SSF81799">
    <property type="entry name" value="Putative methyltransferase TM0872, insert domain"/>
    <property type="match status" value="1"/>
</dbReference>
<dbReference type="EMBL" id="MWBO01000012">
    <property type="protein sequence ID" value="OQA53057.1"/>
    <property type="molecule type" value="Genomic_DNA"/>
</dbReference>
<evidence type="ECO:0000256" key="2">
    <source>
        <dbReference type="ARBA" id="ARBA00022552"/>
    </source>
</evidence>
<feature type="binding site" evidence="6">
    <location>
        <position position="80"/>
    </location>
    <ligand>
        <name>S-adenosyl-L-methionine</name>
        <dbReference type="ChEBI" id="CHEBI:59789"/>
    </ligand>
</feature>
<feature type="binding site" evidence="6">
    <location>
        <position position="101"/>
    </location>
    <ligand>
        <name>S-adenosyl-L-methionine</name>
        <dbReference type="ChEBI" id="CHEBI:59789"/>
    </ligand>
</feature>
<comment type="function">
    <text evidence="6">Specifically methylates the N4 position of cytidine in position 1402 (C1402) of 16S rRNA.</text>
</comment>
<dbReference type="SUPFAM" id="SSF53335">
    <property type="entry name" value="S-adenosyl-L-methionine-dependent methyltransferases"/>
    <property type="match status" value="1"/>
</dbReference>
<gene>
    <name evidence="6 7" type="primary">rsmH</name>
    <name evidence="7" type="ORF">BWY43_00211</name>
</gene>
<dbReference type="PANTHER" id="PTHR11265">
    <property type="entry name" value="S-ADENOSYL-METHYLTRANSFERASE MRAW"/>
    <property type="match status" value="1"/>
</dbReference>
<evidence type="ECO:0000256" key="4">
    <source>
        <dbReference type="ARBA" id="ARBA00022679"/>
    </source>
</evidence>
<dbReference type="Proteomes" id="UP000485367">
    <property type="component" value="Unassembled WGS sequence"/>
</dbReference>
<evidence type="ECO:0000256" key="1">
    <source>
        <dbReference type="ARBA" id="ARBA00010396"/>
    </source>
</evidence>
<dbReference type="InterPro" id="IPR029063">
    <property type="entry name" value="SAM-dependent_MTases_sf"/>
</dbReference>
<dbReference type="AlphaFoldDB" id="A0A1V5SEZ0"/>
<feature type="binding site" evidence="6">
    <location>
        <begin position="35"/>
        <end position="37"/>
    </location>
    <ligand>
        <name>S-adenosyl-L-methionine</name>
        <dbReference type="ChEBI" id="CHEBI:59789"/>
    </ligand>
</feature>
<dbReference type="Gene3D" id="3.40.50.150">
    <property type="entry name" value="Vaccinia Virus protein VP39"/>
    <property type="match status" value="1"/>
</dbReference>
<evidence type="ECO:0000256" key="3">
    <source>
        <dbReference type="ARBA" id="ARBA00022603"/>
    </source>
</evidence>
<organism evidence="7">
    <name type="scientific">candidate division WS2 bacterium ADurb.Bin280</name>
    <dbReference type="NCBI Taxonomy" id="1852829"/>
    <lineage>
        <taxon>Bacteria</taxon>
        <taxon>candidate division WS2</taxon>
    </lineage>
</organism>
<name>A0A1V5SEZ0_9BACT</name>
<protein>
    <recommendedName>
        <fullName evidence="6">Ribosomal RNA small subunit methyltransferase H</fullName>
        <ecNumber evidence="6">2.1.1.199</ecNumber>
    </recommendedName>
    <alternativeName>
        <fullName evidence="6">16S rRNA m(4)C1402 methyltransferase</fullName>
    </alternativeName>
    <alternativeName>
        <fullName evidence="6">rRNA (cytosine-N(4)-)-methyltransferase RsmH</fullName>
    </alternativeName>
</protein>
<dbReference type="GO" id="GO:0070475">
    <property type="term" value="P:rRNA base methylation"/>
    <property type="evidence" value="ECO:0007669"/>
    <property type="project" value="UniProtKB-UniRule"/>
</dbReference>
<dbReference type="GO" id="GO:0005737">
    <property type="term" value="C:cytoplasm"/>
    <property type="evidence" value="ECO:0007669"/>
    <property type="project" value="UniProtKB-SubCell"/>
</dbReference>
<reference evidence="7" key="1">
    <citation type="submission" date="2017-02" db="EMBL/GenBank/DDBJ databases">
        <title>Delving into the versatile metabolic prowess of the omnipresent phylum Bacteroidetes.</title>
        <authorList>
            <person name="Nobu M.K."/>
            <person name="Mei R."/>
            <person name="Narihiro T."/>
            <person name="Kuroda K."/>
            <person name="Liu W.-T."/>
        </authorList>
    </citation>
    <scope>NUCLEOTIDE SEQUENCE</scope>
    <source>
        <strain evidence="7">ADurb.Bin280</strain>
    </source>
</reference>
<keyword evidence="6" id="KW-0963">Cytoplasm</keyword>
<proteinExistence type="inferred from homology"/>
<feature type="binding site" evidence="6">
    <location>
        <position position="108"/>
    </location>
    <ligand>
        <name>S-adenosyl-L-methionine</name>
        <dbReference type="ChEBI" id="CHEBI:59789"/>
    </ligand>
</feature>
<dbReference type="Gene3D" id="1.10.150.170">
    <property type="entry name" value="Putative methyltransferase TM0872, insert domain"/>
    <property type="match status" value="1"/>
</dbReference>
<comment type="caution">
    <text evidence="7">The sequence shown here is derived from an EMBL/GenBank/DDBJ whole genome shotgun (WGS) entry which is preliminary data.</text>
</comment>